<name>R0M739_ANAPL</name>
<feature type="signal peptide" evidence="2">
    <location>
        <begin position="1"/>
        <end position="20"/>
    </location>
</feature>
<feature type="region of interest" description="Disordered" evidence="1">
    <location>
        <begin position="326"/>
        <end position="364"/>
    </location>
</feature>
<evidence type="ECO:0000256" key="1">
    <source>
        <dbReference type="SAM" id="MobiDB-lite"/>
    </source>
</evidence>
<accession>R0M739</accession>
<dbReference type="Proteomes" id="UP000296049">
    <property type="component" value="Unassembled WGS sequence"/>
</dbReference>
<evidence type="ECO:0000256" key="2">
    <source>
        <dbReference type="SAM" id="SignalP"/>
    </source>
</evidence>
<evidence type="ECO:0000313" key="4">
    <source>
        <dbReference type="Proteomes" id="UP000296049"/>
    </source>
</evidence>
<sequence>MLRPLLLFLYALQLLRMKSSRCSIKQYCWIAGSSCGVSGSLGQDLTPRLLSTVWGQSTPPPSLLELRGEDIHSLSASLHLTTLQARRSGQNSRSKYSSLTTAGLSSKALANFSKARILCQIHKQVIYKIPDQVPKLSVKDKQKTDEIFSPKSAVSVRREVLPTGILTTSLPGTGYFTFGAYQFEIDTLAASIVVTAVSGISHEKLLNKHSRRASTQICAEICRTIAGNSSAGTQNASTSSFPGKHNSEKNVIGLRSSGQPSHPTMHSTVWGVPEVEEPQLQSLFFRAAQCPEKVCASSQWLRRTLAASSRHLLPLATRSERVPACSHPCASSQQLPMGRRRQPLPGHDFHSVPASPYKARKPGADRGRASVWQCSGYTFKA</sequence>
<reference evidence="4" key="1">
    <citation type="journal article" date="2013" name="Nat. Genet.">
        <title>The duck genome and transcriptome provide insight into an avian influenza virus reservoir species.</title>
        <authorList>
            <person name="Huang Y."/>
            <person name="Li Y."/>
            <person name="Burt D.W."/>
            <person name="Chen H."/>
            <person name="Zhang Y."/>
            <person name="Qian W."/>
            <person name="Kim H."/>
            <person name="Gan S."/>
            <person name="Zhao Y."/>
            <person name="Li J."/>
            <person name="Yi K."/>
            <person name="Feng H."/>
            <person name="Zhu P."/>
            <person name="Li B."/>
            <person name="Liu Q."/>
            <person name="Fairley S."/>
            <person name="Magor K.E."/>
            <person name="Du Z."/>
            <person name="Hu X."/>
            <person name="Goodman L."/>
            <person name="Tafer H."/>
            <person name="Vignal A."/>
            <person name="Lee T."/>
            <person name="Kim K.W."/>
            <person name="Sheng Z."/>
            <person name="An Y."/>
            <person name="Searle S."/>
            <person name="Herrero J."/>
            <person name="Groenen M.A."/>
            <person name="Crooijmans R.P."/>
            <person name="Faraut T."/>
            <person name="Cai Q."/>
            <person name="Webster R.G."/>
            <person name="Aldridge J.R."/>
            <person name="Warren W.C."/>
            <person name="Bartschat S."/>
            <person name="Kehr S."/>
            <person name="Marz M."/>
            <person name="Stadler P.F."/>
            <person name="Smith J."/>
            <person name="Kraus R.H."/>
            <person name="Zhao Y."/>
            <person name="Ren L."/>
            <person name="Fei J."/>
            <person name="Morisson M."/>
            <person name="Kaiser P."/>
            <person name="Griffin D.K."/>
            <person name="Rao M."/>
            <person name="Pitel F."/>
            <person name="Wang J."/>
            <person name="Li N."/>
        </authorList>
    </citation>
    <scope>NUCLEOTIDE SEQUENCE [LARGE SCALE GENOMIC DNA]</scope>
</reference>
<protein>
    <submittedName>
        <fullName evidence="3">Uncharacterized protein</fullName>
    </submittedName>
</protein>
<organism evidence="3 4">
    <name type="scientific">Anas platyrhynchos</name>
    <name type="common">Mallard</name>
    <name type="synonym">Anas boschas</name>
    <dbReference type="NCBI Taxonomy" id="8839"/>
    <lineage>
        <taxon>Eukaryota</taxon>
        <taxon>Metazoa</taxon>
        <taxon>Chordata</taxon>
        <taxon>Craniata</taxon>
        <taxon>Vertebrata</taxon>
        <taxon>Euteleostomi</taxon>
        <taxon>Archelosauria</taxon>
        <taxon>Archosauria</taxon>
        <taxon>Dinosauria</taxon>
        <taxon>Saurischia</taxon>
        <taxon>Theropoda</taxon>
        <taxon>Coelurosauria</taxon>
        <taxon>Aves</taxon>
        <taxon>Neognathae</taxon>
        <taxon>Galloanserae</taxon>
        <taxon>Anseriformes</taxon>
        <taxon>Anatidae</taxon>
        <taxon>Anatinae</taxon>
        <taxon>Anas</taxon>
    </lineage>
</organism>
<proteinExistence type="predicted"/>
<dbReference type="EMBL" id="KB742444">
    <property type="protein sequence ID" value="EOB08463.1"/>
    <property type="molecule type" value="Genomic_DNA"/>
</dbReference>
<keyword evidence="2" id="KW-0732">Signal</keyword>
<feature type="chain" id="PRO_5004345026" evidence="2">
    <location>
        <begin position="21"/>
        <end position="381"/>
    </location>
</feature>
<gene>
    <name evidence="3" type="ORF">Anapl_08347</name>
</gene>
<keyword evidence="4" id="KW-1185">Reference proteome</keyword>
<dbReference type="AlphaFoldDB" id="R0M739"/>
<evidence type="ECO:0000313" key="3">
    <source>
        <dbReference type="EMBL" id="EOB08463.1"/>
    </source>
</evidence>